<dbReference type="AlphaFoldDB" id="A0A6J4QHY1"/>
<feature type="transmembrane region" description="Helical" evidence="1">
    <location>
        <begin position="73"/>
        <end position="98"/>
    </location>
</feature>
<dbReference type="EMBL" id="CADCVC010000143">
    <property type="protein sequence ID" value="CAA9445038.1"/>
    <property type="molecule type" value="Genomic_DNA"/>
</dbReference>
<protein>
    <submittedName>
        <fullName evidence="2">Uncharacterized protein</fullName>
    </submittedName>
</protein>
<keyword evidence="1" id="KW-1133">Transmembrane helix</keyword>
<reference evidence="2" key="1">
    <citation type="submission" date="2020-02" db="EMBL/GenBank/DDBJ databases">
        <authorList>
            <person name="Meier V. D."/>
        </authorList>
    </citation>
    <scope>NUCLEOTIDE SEQUENCE</scope>
    <source>
        <strain evidence="2">AVDCRST_MAG80</strain>
    </source>
</reference>
<sequence length="187" mass="18951">MASSNLVRWGALGALLAGLAWIASFVVGLASGGQGSETFGLPSSYLIEGLTGLALAGTLMGLLGLHARQSASYGFLGTVGFLAALIGTALVLANVLLIRMAERDLLDLLLLVGLVGMLLGFVLLGIATLRARVLPQWAGVALILVLPISALLGDSGGGLVLGVVWLALGYVLLAARTFGSRSLGEPS</sequence>
<evidence type="ECO:0000313" key="2">
    <source>
        <dbReference type="EMBL" id="CAA9445038.1"/>
    </source>
</evidence>
<proteinExistence type="predicted"/>
<feature type="transmembrane region" description="Helical" evidence="1">
    <location>
        <begin position="133"/>
        <end position="152"/>
    </location>
</feature>
<feature type="transmembrane region" description="Helical" evidence="1">
    <location>
        <begin position="6"/>
        <end position="33"/>
    </location>
</feature>
<feature type="transmembrane region" description="Helical" evidence="1">
    <location>
        <begin position="45"/>
        <end position="67"/>
    </location>
</feature>
<evidence type="ECO:0000256" key="1">
    <source>
        <dbReference type="SAM" id="Phobius"/>
    </source>
</evidence>
<gene>
    <name evidence="2" type="ORF">AVDCRST_MAG80-1691</name>
</gene>
<feature type="transmembrane region" description="Helical" evidence="1">
    <location>
        <begin position="159"/>
        <end position="178"/>
    </location>
</feature>
<keyword evidence="1" id="KW-0472">Membrane</keyword>
<accession>A0A6J4QHY1</accession>
<keyword evidence="1" id="KW-0812">Transmembrane</keyword>
<feature type="transmembrane region" description="Helical" evidence="1">
    <location>
        <begin position="105"/>
        <end position="127"/>
    </location>
</feature>
<name>A0A6J4QHY1_9ACTN</name>
<organism evidence="2">
    <name type="scientific">uncultured Rubrobacteraceae bacterium</name>
    <dbReference type="NCBI Taxonomy" id="349277"/>
    <lineage>
        <taxon>Bacteria</taxon>
        <taxon>Bacillati</taxon>
        <taxon>Actinomycetota</taxon>
        <taxon>Rubrobacteria</taxon>
        <taxon>Rubrobacterales</taxon>
        <taxon>Rubrobacteraceae</taxon>
        <taxon>environmental samples</taxon>
    </lineage>
</organism>